<dbReference type="Pfam" id="PF00722">
    <property type="entry name" value="Glyco_hydro_16"/>
    <property type="match status" value="1"/>
</dbReference>
<comment type="similarity">
    <text evidence="1">Belongs to the glycosyl hydrolase 16 family.</text>
</comment>
<evidence type="ECO:0000313" key="5">
    <source>
        <dbReference type="Proteomes" id="UP000642284"/>
    </source>
</evidence>
<feature type="signal peptide" evidence="2">
    <location>
        <begin position="1"/>
        <end position="26"/>
    </location>
</feature>
<feature type="chain" id="PRO_5045242963" evidence="2">
    <location>
        <begin position="27"/>
        <end position="393"/>
    </location>
</feature>
<feature type="domain" description="GH16" evidence="3">
    <location>
        <begin position="31"/>
        <end position="264"/>
    </location>
</feature>
<dbReference type="InterPro" id="IPR050546">
    <property type="entry name" value="Glycosyl_Hydrlase_16"/>
</dbReference>
<dbReference type="InterPro" id="IPR013320">
    <property type="entry name" value="ConA-like_dom_sf"/>
</dbReference>
<dbReference type="EMBL" id="JACTVJ010000002">
    <property type="protein sequence ID" value="MBC9711565.1"/>
    <property type="molecule type" value="Genomic_DNA"/>
</dbReference>
<organism evidence="4 5">
    <name type="scientific">Streptomyces polyasparticus</name>
    <dbReference type="NCBI Taxonomy" id="2767826"/>
    <lineage>
        <taxon>Bacteria</taxon>
        <taxon>Bacillati</taxon>
        <taxon>Actinomycetota</taxon>
        <taxon>Actinomycetes</taxon>
        <taxon>Kitasatosporales</taxon>
        <taxon>Streptomycetaceae</taxon>
        <taxon>Streptomyces</taxon>
    </lineage>
</organism>
<sequence>MWMRNAQRMGVALLCLTGALLPQVSAADTAAEAAGPPGTGWTQVFADEFTAAAVDTAKWNHRTDVKANSAQRPQNVTQSGGLLTINLKQESYGGKSFTGGGVISKKKLRYGYYETRAKINDGAGWHTSFWLMAGDGSTTYPAEQRTEIDGFETDSINPTRTMHNVHGWEGSGVHGPLTYGSGTYDTGLDLRQWHTYGIDWSESGAKFYVDGTLKYTAPYTPGQWMHDYTNVWLTSIATGSLPDASKLPSSAQFDYVRYWQRDYYVDNDGPAAYGFTTSGTWQPSALDGWTKDSPVVYSCTAGAKATWRPTLRAAGSYEVFLRKTATPDGDPAAAVRLDNNGSVTTSTLNERTGSSGWTSLGTQTFASGTTAAVSLTASGTGCVHADAVKFVRR</sequence>
<dbReference type="InterPro" id="IPR000757">
    <property type="entry name" value="Beta-glucanase-like"/>
</dbReference>
<dbReference type="PANTHER" id="PTHR10963:SF55">
    <property type="entry name" value="GLYCOSIDE HYDROLASE FAMILY 16 PROTEIN"/>
    <property type="match status" value="1"/>
</dbReference>
<gene>
    <name evidence="4" type="ORF">H9Y04_03125</name>
</gene>
<proteinExistence type="inferred from homology"/>
<evidence type="ECO:0000256" key="2">
    <source>
        <dbReference type="SAM" id="SignalP"/>
    </source>
</evidence>
<dbReference type="Gene3D" id="2.60.120.200">
    <property type="match status" value="1"/>
</dbReference>
<protein>
    <submittedName>
        <fullName evidence="4">Family 16 glycosylhydrolase</fullName>
    </submittedName>
</protein>
<name>A0ABR7S9X5_9ACTN</name>
<dbReference type="InterPro" id="IPR033803">
    <property type="entry name" value="CBD-like_Golvesin-Xly"/>
</dbReference>
<dbReference type="Proteomes" id="UP000642284">
    <property type="component" value="Unassembled WGS sequence"/>
</dbReference>
<accession>A0ABR7S9X5</accession>
<evidence type="ECO:0000313" key="4">
    <source>
        <dbReference type="EMBL" id="MBC9711565.1"/>
    </source>
</evidence>
<dbReference type="Pfam" id="PF25275">
    <property type="entry name" value="Golvesin_C"/>
    <property type="match status" value="1"/>
</dbReference>
<comment type="caution">
    <text evidence="4">The sequence shown here is derived from an EMBL/GenBank/DDBJ whole genome shotgun (WGS) entry which is preliminary data.</text>
</comment>
<keyword evidence="2" id="KW-0732">Signal</keyword>
<keyword evidence="5" id="KW-1185">Reference proteome</keyword>
<evidence type="ECO:0000259" key="3">
    <source>
        <dbReference type="PROSITE" id="PS51762"/>
    </source>
</evidence>
<dbReference type="PROSITE" id="PS51762">
    <property type="entry name" value="GH16_2"/>
    <property type="match status" value="1"/>
</dbReference>
<dbReference type="SUPFAM" id="SSF49899">
    <property type="entry name" value="Concanavalin A-like lectins/glucanases"/>
    <property type="match status" value="1"/>
</dbReference>
<dbReference type="PANTHER" id="PTHR10963">
    <property type="entry name" value="GLYCOSYL HYDROLASE-RELATED"/>
    <property type="match status" value="1"/>
</dbReference>
<dbReference type="CDD" id="cd08023">
    <property type="entry name" value="GH16_laminarinase_like"/>
    <property type="match status" value="1"/>
</dbReference>
<evidence type="ECO:0000256" key="1">
    <source>
        <dbReference type="ARBA" id="ARBA00006865"/>
    </source>
</evidence>
<reference evidence="4 5" key="1">
    <citation type="submission" date="2020-08" db="EMBL/GenBank/DDBJ databases">
        <title>Genemic of Streptomyces polyaspartic.</title>
        <authorList>
            <person name="Liu W."/>
        </authorList>
    </citation>
    <scope>NUCLEOTIDE SEQUENCE [LARGE SCALE GENOMIC DNA]</scope>
    <source>
        <strain evidence="4 5">TRM66268-LWL</strain>
    </source>
</reference>